<evidence type="ECO:0000256" key="1">
    <source>
        <dbReference type="SAM" id="Phobius"/>
    </source>
</evidence>
<dbReference type="PANTHER" id="PTHR33919">
    <property type="entry name" value="OS09G0127700 PROTEIN"/>
    <property type="match status" value="1"/>
</dbReference>
<keyword evidence="1" id="KW-1133">Transmembrane helix</keyword>
<evidence type="ECO:0000313" key="2">
    <source>
        <dbReference type="EMBL" id="CAI9262780.1"/>
    </source>
</evidence>
<organism evidence="2 3">
    <name type="scientific">Lactuca saligna</name>
    <name type="common">Willowleaf lettuce</name>
    <dbReference type="NCBI Taxonomy" id="75948"/>
    <lineage>
        <taxon>Eukaryota</taxon>
        <taxon>Viridiplantae</taxon>
        <taxon>Streptophyta</taxon>
        <taxon>Embryophyta</taxon>
        <taxon>Tracheophyta</taxon>
        <taxon>Spermatophyta</taxon>
        <taxon>Magnoliopsida</taxon>
        <taxon>eudicotyledons</taxon>
        <taxon>Gunneridae</taxon>
        <taxon>Pentapetalae</taxon>
        <taxon>asterids</taxon>
        <taxon>campanulids</taxon>
        <taxon>Asterales</taxon>
        <taxon>Asteraceae</taxon>
        <taxon>Cichorioideae</taxon>
        <taxon>Cichorieae</taxon>
        <taxon>Lactucinae</taxon>
        <taxon>Lactuca</taxon>
    </lineage>
</organism>
<dbReference type="Proteomes" id="UP001177003">
    <property type="component" value="Chromosome 0"/>
</dbReference>
<name>A0AA35VB67_LACSI</name>
<proteinExistence type="predicted"/>
<reference evidence="2" key="1">
    <citation type="submission" date="2023-04" db="EMBL/GenBank/DDBJ databases">
        <authorList>
            <person name="Vijverberg K."/>
            <person name="Xiong W."/>
            <person name="Schranz E."/>
        </authorList>
    </citation>
    <scope>NUCLEOTIDE SEQUENCE</scope>
</reference>
<accession>A0AA35VB67</accession>
<sequence>MGKEKRGTRLFVGGPMAAAYSSERQDEGEGEEEVKANQAIGYCVEPLNSTSDTRYGWGGLGVVSALKKPSDGIHLVHLDSGNNEMKEKNYGKEIYMYRAFHGNGVPISYRHVSPSSLLENTCLFFPNIFRFHHSSMALRATNLVKSMVNRSRGMSAFSTSTSPKMKAYSPTADHSYGHHDPKPSLVKGAYAPVYISLGLIMMSVSIGVFTATHQLRRAPNVSVKKSKRETLPELVEPEKVAEESNEFIKKSFFRKIAHVQEADRQQVMSDPIRGDTYSMHPKPYTESLKSVGVEVENKPFVQPPPLKH</sequence>
<gene>
    <name evidence="2" type="ORF">LSALG_LOCUS3501</name>
</gene>
<keyword evidence="3" id="KW-1185">Reference proteome</keyword>
<protein>
    <submittedName>
        <fullName evidence="2">Uncharacterized protein</fullName>
    </submittedName>
</protein>
<evidence type="ECO:0000313" key="3">
    <source>
        <dbReference type="Proteomes" id="UP001177003"/>
    </source>
</evidence>
<keyword evidence="1" id="KW-0472">Membrane</keyword>
<dbReference type="PANTHER" id="PTHR33919:SF11">
    <property type="entry name" value="EXPRESSED PROTEIN"/>
    <property type="match status" value="1"/>
</dbReference>
<dbReference type="AlphaFoldDB" id="A0AA35VB67"/>
<feature type="transmembrane region" description="Helical" evidence="1">
    <location>
        <begin position="189"/>
        <end position="209"/>
    </location>
</feature>
<keyword evidence="1" id="KW-0812">Transmembrane</keyword>
<dbReference type="EMBL" id="OX465086">
    <property type="protein sequence ID" value="CAI9262780.1"/>
    <property type="molecule type" value="Genomic_DNA"/>
</dbReference>